<dbReference type="EMBL" id="CP071462">
    <property type="protein sequence ID" value="QSW99202.1"/>
    <property type="molecule type" value="Genomic_DNA"/>
</dbReference>
<dbReference type="PANTHER" id="PTHR38138">
    <property type="entry name" value="VNG6441H"/>
    <property type="match status" value="1"/>
</dbReference>
<dbReference type="PANTHER" id="PTHR38138:SF1">
    <property type="entry name" value="ARCHAEAL TYPE IV PILIN N-TERMINAL DOMAIN-CONTAINING PROTEIN"/>
    <property type="match status" value="1"/>
</dbReference>
<keyword evidence="4" id="KW-1185">Reference proteome</keyword>
<dbReference type="InterPro" id="IPR012859">
    <property type="entry name" value="Pilin_N_archaeal"/>
</dbReference>
<feature type="transmembrane region" description="Helical" evidence="1">
    <location>
        <begin position="21"/>
        <end position="44"/>
    </location>
</feature>
<evidence type="ECO:0000256" key="1">
    <source>
        <dbReference type="SAM" id="Phobius"/>
    </source>
</evidence>
<dbReference type="NCBIfam" id="TIGR02537">
    <property type="entry name" value="arch_flag_Nterm"/>
    <property type="match status" value="1"/>
</dbReference>
<organism evidence="3 4">
    <name type="scientific">Haloterrigena alkaliphila</name>
    <dbReference type="NCBI Taxonomy" id="2816475"/>
    <lineage>
        <taxon>Archaea</taxon>
        <taxon>Methanobacteriati</taxon>
        <taxon>Methanobacteriota</taxon>
        <taxon>Stenosarchaea group</taxon>
        <taxon>Halobacteria</taxon>
        <taxon>Halobacteriales</taxon>
        <taxon>Natrialbaceae</taxon>
        <taxon>Haloterrigena</taxon>
    </lineage>
</organism>
<dbReference type="RefSeq" id="WP_207288810.1">
    <property type="nucleotide sequence ID" value="NZ_CP071462.1"/>
</dbReference>
<dbReference type="InterPro" id="IPR013373">
    <property type="entry name" value="Flagellin/pilin_N_arc"/>
</dbReference>
<accession>A0A8A2VFS1</accession>
<gene>
    <name evidence="3" type="ORF">J0X25_17775</name>
</gene>
<keyword evidence="1" id="KW-1133">Transmembrane helix</keyword>
<evidence type="ECO:0000259" key="2">
    <source>
        <dbReference type="Pfam" id="PF07790"/>
    </source>
</evidence>
<dbReference type="Proteomes" id="UP000663203">
    <property type="component" value="Chromosome"/>
</dbReference>
<feature type="domain" description="Archaeal Type IV pilin N-terminal" evidence="2">
    <location>
        <begin position="17"/>
        <end position="97"/>
    </location>
</feature>
<reference evidence="3 4" key="1">
    <citation type="submission" date="2021-03" db="EMBL/GenBank/DDBJ databases">
        <title>Haloterrigena longa sp. nov. and Haloterrigena limicola sp. nov., extremely halophilic archaea isolated from a salt lake.</title>
        <authorList>
            <person name="Henglin C."/>
        </authorList>
    </citation>
    <scope>NUCLEOTIDE SEQUENCE [LARGE SCALE GENOMIC DNA]</scope>
    <source>
        <strain evidence="3 4">KZCA68</strain>
    </source>
</reference>
<dbReference type="KEGG" id="hakz:J0X25_17775"/>
<protein>
    <submittedName>
        <fullName evidence="3">Type IV pilin N-terminal domain-containing protein</fullName>
    </submittedName>
</protein>
<keyword evidence="1" id="KW-0812">Transmembrane</keyword>
<dbReference type="Pfam" id="PF07790">
    <property type="entry name" value="Pilin_N"/>
    <property type="match status" value="1"/>
</dbReference>
<keyword evidence="1" id="KW-0472">Membrane</keyword>
<name>A0A8A2VFS1_9EURY</name>
<evidence type="ECO:0000313" key="3">
    <source>
        <dbReference type="EMBL" id="QSW99202.1"/>
    </source>
</evidence>
<evidence type="ECO:0000313" key="4">
    <source>
        <dbReference type="Proteomes" id="UP000663203"/>
    </source>
</evidence>
<dbReference type="AlphaFoldDB" id="A0A8A2VFS1"/>
<proteinExistence type="predicted"/>
<dbReference type="GeneID" id="63189194"/>
<sequence length="179" mass="18788">MDLHKYRNKLIGSEEERAVSPVIGVILMVAITVILAAVIAAFVLDMGDDMGNTGPQTATDASTNSGWNDSNANELAYVTHTSGDSVEMANLEVIVRGPDGQNIRTFDNTDWSPSSDEVLLDGSSPSGDDVFGGGAQLTIVSGVSGNDIGDELSSGDKFSIHLVHTQSDTTFAEKELTAP</sequence>